<dbReference type="RefSeq" id="WP_032843924.1">
    <property type="nucleotide sequence ID" value="NZ_CAKJZM010000002.1"/>
</dbReference>
<dbReference type="Proteomes" id="UP001215078">
    <property type="component" value="Unassembled WGS sequence"/>
</dbReference>
<reference evidence="2" key="2">
    <citation type="journal article" date="2018" name="Nature">
        <title>Human gut bacteria contain acquired interbacterial defence systems.</title>
        <authorList>
            <person name="Ross B.D."/>
            <person name="Verster A.J."/>
            <person name="Radey M.C."/>
            <person name="Schmidtke D.T."/>
            <person name="Pope C.E."/>
            <person name="Hoffman L.R."/>
            <person name="Hajjar A."/>
            <person name="Peterson S.B."/>
            <person name="Borenstein E."/>
            <person name="Mougous J."/>
        </authorList>
    </citation>
    <scope>NUCLEOTIDE SEQUENCE</scope>
    <source>
        <strain evidence="2">3725 D1 iv</strain>
    </source>
</reference>
<dbReference type="AlphaFoldDB" id="A0A515IXH2"/>
<dbReference type="CDD" id="cd13120">
    <property type="entry name" value="BF2867_like_N"/>
    <property type="match status" value="1"/>
</dbReference>
<dbReference type="CDD" id="cd13121">
    <property type="entry name" value="BF2867_like_C"/>
    <property type="match status" value="1"/>
</dbReference>
<gene>
    <name evidence="2" type="ORF">DYI28_26210</name>
    <name evidence="1" type="ORF">PQ628_18835</name>
</gene>
<dbReference type="InterPro" id="IPR025049">
    <property type="entry name" value="Mfa-like_1"/>
</dbReference>
<reference evidence="3" key="1">
    <citation type="journal article" date="2018" name="J. Anim. Genet.">
        <title>Acquired interbacterial defense systems protect against interspecies antagonism in the human gut microbiome.</title>
        <authorList>
            <person name="Ross B.D."/>
            <person name="Verster A.J."/>
            <person name="Radey M.C."/>
            <person name="Schmidtke D.T."/>
            <person name="Pope C.E."/>
            <person name="Hoffman L.R."/>
            <person name="Hajjar A."/>
            <person name="Peterson S.B."/>
            <person name="Borenstein E."/>
            <person name="Mougous J."/>
        </authorList>
    </citation>
    <scope>NUCLEOTIDE SEQUENCE [LARGE SCALE GENOMIC DNA]</scope>
    <source>
        <strain evidence="3">3725 D1 iv</strain>
    </source>
</reference>
<proteinExistence type="predicted"/>
<evidence type="ECO:0000313" key="4">
    <source>
        <dbReference type="Proteomes" id="UP001215078"/>
    </source>
</evidence>
<dbReference type="Proteomes" id="UP000318823">
    <property type="component" value="Chromosome"/>
</dbReference>
<evidence type="ECO:0000313" key="2">
    <source>
        <dbReference type="EMBL" id="QDM11923.1"/>
    </source>
</evidence>
<name>A0A515IXH2_BACOV</name>
<reference evidence="2" key="3">
    <citation type="submission" date="2019-07" db="EMBL/GenBank/DDBJ databases">
        <authorList>
            <person name="Ross B.D."/>
            <person name="Verster A.J."/>
            <person name="Radey M.C."/>
            <person name="Schmidtke D.T."/>
            <person name="Pope C.E."/>
            <person name="Hoffman L.R."/>
            <person name="Hajjar A."/>
            <person name="Peterson S.B."/>
            <person name="Borenstein E."/>
            <person name="Mougous J.D."/>
        </authorList>
    </citation>
    <scope>NUCLEOTIDE SEQUENCE</scope>
    <source>
        <strain evidence="2">3725 D1 iv</strain>
    </source>
</reference>
<dbReference type="EMBL" id="CP041395">
    <property type="protein sequence ID" value="QDM11923.1"/>
    <property type="molecule type" value="Genomic_DNA"/>
</dbReference>
<dbReference type="Pfam" id="PF13149">
    <property type="entry name" value="Mfa_like_1"/>
    <property type="match status" value="1"/>
</dbReference>
<evidence type="ECO:0000313" key="3">
    <source>
        <dbReference type="Proteomes" id="UP000318823"/>
    </source>
</evidence>
<dbReference type="Gene3D" id="2.60.40.2630">
    <property type="match status" value="1"/>
</dbReference>
<protein>
    <submittedName>
        <fullName evidence="1">Fimbrillin family protein</fullName>
    </submittedName>
</protein>
<dbReference type="PROSITE" id="PS51257">
    <property type="entry name" value="PROKAR_LIPOPROTEIN"/>
    <property type="match status" value="1"/>
</dbReference>
<organism evidence="1 4">
    <name type="scientific">Bacteroides ovatus</name>
    <dbReference type="NCBI Taxonomy" id="28116"/>
    <lineage>
        <taxon>Bacteria</taxon>
        <taxon>Pseudomonadati</taxon>
        <taxon>Bacteroidota</taxon>
        <taxon>Bacteroidia</taxon>
        <taxon>Bacteroidales</taxon>
        <taxon>Bacteroidaceae</taxon>
        <taxon>Bacteroides</taxon>
    </lineage>
</organism>
<sequence>MDSIMKKTAFIIGLISLLTACNSGSDDCFMELPDTPAGKASISFDGARTRASLNTISSTFALYGTATDAGNTSVVFNNQKIEYNNESTLWVYSPLKYWNTQADHKFGAYAPYNSSRNFSFNPEGFPMITGFMVSQNVDNQESLLLSHPVDREVRAGGLDMSPVVFTFDPALTRINFRIKKESSLTDALHLNVLRMYNLKSSGNCTHNGNRIIWDTSSAPTNTFGYSTGFTNPQEVSYEGIIAWEDGALMVPQQISGITVYLSYTRRHNDLTYSYDKDNIILPGADWQPGQQITYVLTLKPENYIEIGEPIVEPWIDSPSGGGTIIVN</sequence>
<dbReference type="EMBL" id="JAQQPO010000024">
    <property type="protein sequence ID" value="MDC7960263.1"/>
    <property type="molecule type" value="Genomic_DNA"/>
</dbReference>
<reference evidence="1" key="4">
    <citation type="submission" date="2022-10" db="EMBL/GenBank/DDBJ databases">
        <title>Human gut microbiome strain richness.</title>
        <authorList>
            <person name="Chen-Liaw A."/>
        </authorList>
    </citation>
    <scope>NUCLEOTIDE SEQUENCE</scope>
    <source>
        <strain evidence="1">RTP21484st1_H8_RTP21484_190118</strain>
    </source>
</reference>
<evidence type="ECO:0000313" key="1">
    <source>
        <dbReference type="EMBL" id="MDC7960263.1"/>
    </source>
</evidence>
<accession>A0A515IXH2</accession>